<dbReference type="RefSeq" id="WP_207181703.1">
    <property type="nucleotide sequence ID" value="NZ_AP024145.1"/>
</dbReference>
<dbReference type="EMBL" id="AP024145">
    <property type="protein sequence ID" value="BCM82537.1"/>
    <property type="molecule type" value="Genomic_DNA"/>
</dbReference>
<keyword evidence="4 6" id="KW-0472">Membrane</keyword>
<feature type="transmembrane region" description="Helical" evidence="6">
    <location>
        <begin position="249"/>
        <end position="266"/>
    </location>
</feature>
<proteinExistence type="predicted"/>
<feature type="transmembrane region" description="Helical" evidence="6">
    <location>
        <begin position="124"/>
        <end position="141"/>
    </location>
</feature>
<evidence type="ECO:0000256" key="5">
    <source>
        <dbReference type="SAM" id="MobiDB-lite"/>
    </source>
</evidence>
<dbReference type="InterPro" id="IPR011701">
    <property type="entry name" value="MFS"/>
</dbReference>
<feature type="transmembrane region" description="Helical" evidence="6">
    <location>
        <begin position="39"/>
        <end position="61"/>
    </location>
</feature>
<evidence type="ECO:0000256" key="1">
    <source>
        <dbReference type="ARBA" id="ARBA00004127"/>
    </source>
</evidence>
<feature type="transmembrane region" description="Helical" evidence="6">
    <location>
        <begin position="153"/>
        <end position="177"/>
    </location>
</feature>
<dbReference type="InterPro" id="IPR020846">
    <property type="entry name" value="MFS_dom"/>
</dbReference>
<feature type="region of interest" description="Disordered" evidence="5">
    <location>
        <begin position="400"/>
        <end position="430"/>
    </location>
</feature>
<dbReference type="KEGG" id="mind:mvi_09980"/>
<dbReference type="GO" id="GO:0061513">
    <property type="term" value="F:glucose 6-phosphate:phosphate antiporter activity"/>
    <property type="evidence" value="ECO:0007669"/>
    <property type="project" value="TreeGrafter"/>
</dbReference>
<keyword evidence="2 6" id="KW-0812">Transmembrane</keyword>
<name>A0A8H8WQM2_9HYPH</name>
<feature type="transmembrane region" description="Helical" evidence="6">
    <location>
        <begin position="93"/>
        <end position="115"/>
    </location>
</feature>
<evidence type="ECO:0000256" key="6">
    <source>
        <dbReference type="SAM" id="Phobius"/>
    </source>
</evidence>
<dbReference type="GO" id="GO:0012505">
    <property type="term" value="C:endomembrane system"/>
    <property type="evidence" value="ECO:0007669"/>
    <property type="project" value="UniProtKB-SubCell"/>
</dbReference>
<evidence type="ECO:0000259" key="7">
    <source>
        <dbReference type="PROSITE" id="PS50850"/>
    </source>
</evidence>
<dbReference type="SUPFAM" id="SSF103473">
    <property type="entry name" value="MFS general substrate transporter"/>
    <property type="match status" value="1"/>
</dbReference>
<accession>A0A8H8WQM2</accession>
<feature type="compositionally biased region" description="Low complexity" evidence="5">
    <location>
        <begin position="420"/>
        <end position="430"/>
    </location>
</feature>
<feature type="transmembrane region" description="Helical" evidence="6">
    <location>
        <begin position="331"/>
        <end position="357"/>
    </location>
</feature>
<dbReference type="InterPro" id="IPR036259">
    <property type="entry name" value="MFS_trans_sf"/>
</dbReference>
<dbReference type="PANTHER" id="PTHR43826:SF3">
    <property type="entry name" value="GLUCOSE-6-PHOSPHATE EXCHANGER SLC37A4"/>
    <property type="match status" value="1"/>
</dbReference>
<dbReference type="Pfam" id="PF07690">
    <property type="entry name" value="MFS_1"/>
    <property type="match status" value="1"/>
</dbReference>
<evidence type="ECO:0000256" key="4">
    <source>
        <dbReference type="ARBA" id="ARBA00023136"/>
    </source>
</evidence>
<dbReference type="PANTHER" id="PTHR43826">
    <property type="entry name" value="GLUCOSE-6-PHOSPHATE EXCHANGER SLC37A4"/>
    <property type="match status" value="1"/>
</dbReference>
<protein>
    <submittedName>
        <fullName evidence="8">MFS transporter</fullName>
    </submittedName>
</protein>
<dbReference type="GO" id="GO:0035435">
    <property type="term" value="P:phosphate ion transmembrane transport"/>
    <property type="evidence" value="ECO:0007669"/>
    <property type="project" value="TreeGrafter"/>
</dbReference>
<dbReference type="AlphaFoldDB" id="A0A8H8WQM2"/>
<keyword evidence="3 6" id="KW-1133">Transmembrane helix</keyword>
<gene>
    <name evidence="8" type="ORF">mvi_09980</name>
</gene>
<dbReference type="GO" id="GO:0016020">
    <property type="term" value="C:membrane"/>
    <property type="evidence" value="ECO:0007669"/>
    <property type="project" value="UniProtKB-ARBA"/>
</dbReference>
<evidence type="ECO:0000256" key="3">
    <source>
        <dbReference type="ARBA" id="ARBA00022989"/>
    </source>
</evidence>
<feature type="transmembrane region" description="Helical" evidence="6">
    <location>
        <begin position="70"/>
        <end position="87"/>
    </location>
</feature>
<dbReference type="InterPro" id="IPR051337">
    <property type="entry name" value="OPA_Antiporter"/>
</dbReference>
<reference evidence="8" key="1">
    <citation type="submission" date="2020-11" db="EMBL/GenBank/DDBJ databases">
        <title>Complete genome sequence of a novel pathogenic Methylobacterium strain isolated from rice in Vietnam.</title>
        <authorList>
            <person name="Lai K."/>
            <person name="Okazaki S."/>
            <person name="Higashi K."/>
            <person name="Mori H."/>
            <person name="Toyoda A."/>
            <person name="Kurokawa K."/>
        </authorList>
    </citation>
    <scope>NUCLEOTIDE SEQUENCE</scope>
    <source>
        <strain evidence="8">VL1</strain>
    </source>
</reference>
<feature type="transmembrane region" description="Helical" evidence="6">
    <location>
        <begin position="300"/>
        <end position="319"/>
    </location>
</feature>
<comment type="subcellular location">
    <subcellularLocation>
        <location evidence="1">Endomembrane system</location>
        <topology evidence="1">Multi-pass membrane protein</topology>
    </subcellularLocation>
</comment>
<feature type="transmembrane region" description="Helical" evidence="6">
    <location>
        <begin position="207"/>
        <end position="229"/>
    </location>
</feature>
<feature type="transmembrane region" description="Helical" evidence="6">
    <location>
        <begin position="369"/>
        <end position="391"/>
    </location>
</feature>
<feature type="transmembrane region" description="Helical" evidence="6">
    <location>
        <begin position="278"/>
        <end position="294"/>
    </location>
</feature>
<evidence type="ECO:0000313" key="8">
    <source>
        <dbReference type="EMBL" id="BCM82537.1"/>
    </source>
</evidence>
<dbReference type="Proteomes" id="UP000663508">
    <property type="component" value="Chromosome"/>
</dbReference>
<dbReference type="Gene3D" id="1.20.1250.20">
    <property type="entry name" value="MFS general substrate transporter like domains"/>
    <property type="match status" value="2"/>
</dbReference>
<organism evidence="8 9">
    <name type="scientific">Methylobacterium indicum</name>
    <dbReference type="NCBI Taxonomy" id="1775910"/>
    <lineage>
        <taxon>Bacteria</taxon>
        <taxon>Pseudomonadati</taxon>
        <taxon>Pseudomonadota</taxon>
        <taxon>Alphaproteobacteria</taxon>
        <taxon>Hyphomicrobiales</taxon>
        <taxon>Methylobacteriaceae</taxon>
        <taxon>Methylobacterium</taxon>
    </lineage>
</organism>
<evidence type="ECO:0000256" key="2">
    <source>
        <dbReference type="ARBA" id="ARBA00022692"/>
    </source>
</evidence>
<feature type="domain" description="Major facilitator superfamily (MFS) profile" evidence="7">
    <location>
        <begin position="3"/>
        <end position="395"/>
    </location>
</feature>
<dbReference type="PROSITE" id="PS50850">
    <property type="entry name" value="MFS"/>
    <property type="match status" value="1"/>
</dbReference>
<evidence type="ECO:0000313" key="9">
    <source>
        <dbReference type="Proteomes" id="UP000663508"/>
    </source>
</evidence>
<sequence>MTAFLVLLLAYTISQFDRGFLAMVAPDLGPDLGLAASDLALLSAGWFLAFAIGQVPTGLLLDRVGPRRTVAGFLVLAALGAGLLGLAQGFAEAAAAMALIGLGCAPALMGGLYLFGRSYPPERFAMLSSVMIGLGTSGDLLGSTPLALASHAFGWRTILVGLALVTLAAAGLVLWLIEDPPRLSDPSKGPTKTSIWRGFAEVARMRALWPVFPVVFVSYAVVIATRSLWVGSYLGAVHGLDPLQRGNGTLAMSAAMAAGAIGYGPLERLVRDPKRTALAGCLVTGLALSVLGLFGGSSTALAVVLLALTGAAGLSYGILMAHARRFFPAHLLGRGVAFMNIVFMGGAAAVQGLSAAFVLGTGGLAPDAVYGRLFLAYGLALLAATAVYAFAPRKPAFERPNAVDPGGMEPGPTPPPPACAPAAPGRGARA</sequence>